<dbReference type="EMBL" id="JBHSTI010000002">
    <property type="protein sequence ID" value="MFC6236352.1"/>
    <property type="molecule type" value="Genomic_DNA"/>
</dbReference>
<dbReference type="Gene3D" id="2.60.120.10">
    <property type="entry name" value="Jelly Rolls"/>
    <property type="match status" value="1"/>
</dbReference>
<organism evidence="2 3">
    <name type="scientific">Longivirga aurantiaca</name>
    <dbReference type="NCBI Taxonomy" id="1837743"/>
    <lineage>
        <taxon>Bacteria</taxon>
        <taxon>Bacillati</taxon>
        <taxon>Actinomycetota</taxon>
        <taxon>Actinomycetes</taxon>
        <taxon>Sporichthyales</taxon>
        <taxon>Sporichthyaceae</taxon>
        <taxon>Longivirga</taxon>
    </lineage>
</organism>
<dbReference type="Proteomes" id="UP001596138">
    <property type="component" value="Unassembled WGS sequence"/>
</dbReference>
<proteinExistence type="predicted"/>
<dbReference type="RefSeq" id="WP_386763399.1">
    <property type="nucleotide sequence ID" value="NZ_JBHSTI010000002.1"/>
</dbReference>
<dbReference type="InterPro" id="IPR013096">
    <property type="entry name" value="Cupin_2"/>
</dbReference>
<protein>
    <submittedName>
        <fullName evidence="2">Cupin domain-containing protein</fullName>
    </submittedName>
</protein>
<gene>
    <name evidence="2" type="ORF">ACFQGU_00560</name>
</gene>
<evidence type="ECO:0000313" key="3">
    <source>
        <dbReference type="Proteomes" id="UP001596138"/>
    </source>
</evidence>
<dbReference type="InterPro" id="IPR011051">
    <property type="entry name" value="RmlC_Cupin_sf"/>
</dbReference>
<dbReference type="SUPFAM" id="SSF51182">
    <property type="entry name" value="RmlC-like cupins"/>
    <property type="match status" value="1"/>
</dbReference>
<name>A0ABW1SWF8_9ACTN</name>
<accession>A0ABW1SWF8</accession>
<dbReference type="Pfam" id="PF07883">
    <property type="entry name" value="Cupin_2"/>
    <property type="match status" value="1"/>
</dbReference>
<sequence length="122" mass="13004">MTRRMTVHRPGEIPVMHPTGPVFSGEIEAFRLVSGQEGQWTRVSLVTFANNATTTPHIHTMDQLLLIVSGEGLVTSDGAEYVVQPGDAVFTPAGVAHTHGASPRSGHMSHFVVMGEGDTEAV</sequence>
<feature type="domain" description="Cupin type-2" evidence="1">
    <location>
        <begin position="45"/>
        <end position="100"/>
    </location>
</feature>
<keyword evidence="3" id="KW-1185">Reference proteome</keyword>
<evidence type="ECO:0000259" key="1">
    <source>
        <dbReference type="Pfam" id="PF07883"/>
    </source>
</evidence>
<reference evidence="3" key="1">
    <citation type="journal article" date="2019" name="Int. J. Syst. Evol. Microbiol.">
        <title>The Global Catalogue of Microorganisms (GCM) 10K type strain sequencing project: providing services to taxonomists for standard genome sequencing and annotation.</title>
        <authorList>
            <consortium name="The Broad Institute Genomics Platform"/>
            <consortium name="The Broad Institute Genome Sequencing Center for Infectious Disease"/>
            <person name="Wu L."/>
            <person name="Ma J."/>
        </authorList>
    </citation>
    <scope>NUCLEOTIDE SEQUENCE [LARGE SCALE GENOMIC DNA]</scope>
    <source>
        <strain evidence="3">CGMCC 4.7317</strain>
    </source>
</reference>
<comment type="caution">
    <text evidence="2">The sequence shown here is derived from an EMBL/GenBank/DDBJ whole genome shotgun (WGS) entry which is preliminary data.</text>
</comment>
<dbReference type="InterPro" id="IPR014710">
    <property type="entry name" value="RmlC-like_jellyroll"/>
</dbReference>
<evidence type="ECO:0000313" key="2">
    <source>
        <dbReference type="EMBL" id="MFC6236352.1"/>
    </source>
</evidence>